<dbReference type="InterPro" id="IPR055377">
    <property type="entry name" value="GH3_M"/>
</dbReference>
<dbReference type="Pfam" id="PF03321">
    <property type="entry name" value="GH3"/>
    <property type="match status" value="1"/>
</dbReference>
<dbReference type="GO" id="GO:0005737">
    <property type="term" value="C:cytoplasm"/>
    <property type="evidence" value="ECO:0007669"/>
    <property type="project" value="TreeGrafter"/>
</dbReference>
<feature type="chain" id="PRO_5018729217" evidence="1">
    <location>
        <begin position="16"/>
        <end position="628"/>
    </location>
</feature>
<dbReference type="RefSeq" id="XP_022047399.1">
    <property type="nucleotide sequence ID" value="XM_022191707.2"/>
</dbReference>
<sequence>MQFLWFRVAVPLCFAVLSIIVAINGQAMPSPLPTAVGICSLAGMALIWRDMSAKMKGGNRTIGSLFSQYLAVKAVGWLGRRQRRKLEADTLKVKQVQEETLLMRLRKNANTCYGKQYDFSSVKDSDGFRACHPITTYEHYQDLIKRIAAGEEKVIIAEKLLILAMTSGTSGQSSMLLSTKDTNTEFFLQGVAVCLEVMRQAFPETDSLQRTTKFFYTPIFRQSESGIPIGPNSSTPASSRHMLNLYTTPAPAFEVPSEKDTLYLHLLFALKDPSVGTLESNFASTVFYAFSALQDRWQELVEDIEQGKVSGALSLEPRVRTRLEALMKPDPERAAQLRAHFQEGFGGIARRLWPHLHLVLAVDSGSNQIYGEMLRENYCKGVPFYSPFYAATEGLIGVNLWPQELNRRYLLCPRSMFCEFLPESSLEDETPQTLLMEEVKEGDSYELVITNASGLFRYRIGDIVKVVGFHNQCPIVEFQYRRGQMLSVRGEKVSEALFLDALKKAVAQWPGAQLVDYCCAESGILGDSIGGSDPHYQVFIELKGVRNLSEEQRYKLDICLQQDSAVYKSFRIKGSIGPMRVQLVAEGAFKELRKQMMAFSNTSPNTFKMHRVLRRKEYADFLLGKTVS</sequence>
<dbReference type="STRING" id="80966.ENSAPOP00000032385"/>
<dbReference type="InterPro" id="IPR004993">
    <property type="entry name" value="GH3"/>
</dbReference>
<keyword evidence="1" id="KW-0732">Signal</keyword>
<dbReference type="PANTHER" id="PTHR31901:SF9">
    <property type="entry name" value="GH3 DOMAIN-CONTAINING PROTEIN"/>
    <property type="match status" value="1"/>
</dbReference>
<evidence type="ECO:0000259" key="2">
    <source>
        <dbReference type="Pfam" id="PF23571"/>
    </source>
</evidence>
<dbReference type="Ensembl" id="ENSAPOT00000026223.1">
    <property type="protein sequence ID" value="ENSAPOP00000032385.1"/>
    <property type="gene ID" value="ENSAPOG00000020246.1"/>
</dbReference>
<proteinExistence type="predicted"/>
<reference evidence="4" key="1">
    <citation type="submission" date="2025-08" db="UniProtKB">
        <authorList>
            <consortium name="Ensembl"/>
        </authorList>
    </citation>
    <scope>IDENTIFICATION</scope>
</reference>
<dbReference type="InterPro" id="IPR055378">
    <property type="entry name" value="GH3_C"/>
</dbReference>
<dbReference type="GeneID" id="110949576"/>
<name>A0A3Q1HXH5_9TELE</name>
<reference evidence="4" key="2">
    <citation type="submission" date="2025-09" db="UniProtKB">
        <authorList>
            <consortium name="Ensembl"/>
        </authorList>
    </citation>
    <scope>IDENTIFICATION</scope>
</reference>
<dbReference type="OrthoDB" id="10004661at2759"/>
<dbReference type="PANTHER" id="PTHR31901">
    <property type="entry name" value="GH3 DOMAIN-CONTAINING PROTEIN"/>
    <property type="match status" value="1"/>
</dbReference>
<dbReference type="Proteomes" id="UP000257200">
    <property type="component" value="Unplaced"/>
</dbReference>
<dbReference type="GeneTree" id="ENSGT00390000016401"/>
<protein>
    <submittedName>
        <fullName evidence="4">GH3 domain containing</fullName>
    </submittedName>
</protein>
<organism evidence="4 5">
    <name type="scientific">Acanthochromis polyacanthus</name>
    <name type="common">spiny chromis</name>
    <dbReference type="NCBI Taxonomy" id="80966"/>
    <lineage>
        <taxon>Eukaryota</taxon>
        <taxon>Metazoa</taxon>
        <taxon>Chordata</taxon>
        <taxon>Craniata</taxon>
        <taxon>Vertebrata</taxon>
        <taxon>Euteleostomi</taxon>
        <taxon>Actinopterygii</taxon>
        <taxon>Neopterygii</taxon>
        <taxon>Teleostei</taxon>
        <taxon>Neoteleostei</taxon>
        <taxon>Acanthomorphata</taxon>
        <taxon>Ovalentaria</taxon>
        <taxon>Pomacentridae</taxon>
        <taxon>Acanthochromis</taxon>
    </lineage>
</organism>
<evidence type="ECO:0000313" key="4">
    <source>
        <dbReference type="Ensembl" id="ENSAPOP00000032385.1"/>
    </source>
</evidence>
<accession>A0A3Q1HXH5</accession>
<feature type="domain" description="GH3 C-terminal" evidence="3">
    <location>
        <begin position="500"/>
        <end position="616"/>
    </location>
</feature>
<dbReference type="CTD" id="84514"/>
<evidence type="ECO:0000313" key="5">
    <source>
        <dbReference type="Proteomes" id="UP000257200"/>
    </source>
</evidence>
<evidence type="ECO:0000256" key="1">
    <source>
        <dbReference type="SAM" id="SignalP"/>
    </source>
</evidence>
<dbReference type="AlphaFoldDB" id="A0A3Q1HXH5"/>
<dbReference type="Pfam" id="PF23572">
    <property type="entry name" value="GH3_C"/>
    <property type="match status" value="1"/>
</dbReference>
<evidence type="ECO:0000259" key="3">
    <source>
        <dbReference type="Pfam" id="PF23572"/>
    </source>
</evidence>
<dbReference type="Pfam" id="PF23571">
    <property type="entry name" value="GH3_M"/>
    <property type="match status" value="1"/>
</dbReference>
<feature type="signal peptide" evidence="1">
    <location>
        <begin position="1"/>
        <end position="15"/>
    </location>
</feature>
<dbReference type="InParanoid" id="A0A3Q1HXH5"/>
<feature type="domain" description="GH3 middle" evidence="2">
    <location>
        <begin position="409"/>
        <end position="481"/>
    </location>
</feature>
<dbReference type="GO" id="GO:0016881">
    <property type="term" value="F:acid-amino acid ligase activity"/>
    <property type="evidence" value="ECO:0007669"/>
    <property type="project" value="TreeGrafter"/>
</dbReference>
<keyword evidence="5" id="KW-1185">Reference proteome</keyword>
<dbReference type="FunCoup" id="A0A3Q1HXH5">
    <property type="interactions" value="18"/>
</dbReference>